<dbReference type="AlphaFoldDB" id="A0A6N2MVF8"/>
<accession>A0A6N2MVF8</accession>
<name>A0A6N2MVF8_SALVM</name>
<sequence length="148" mass="16895">MDLSSVPPFMSLKPAHIAAFATTPVITVSFSGHMLMACLHKTVIDSPLLTQKIDSTWAIKFDINGDGDFTSVQEAINAVPQNDSQWIIIHIRKLRSLWSCEVFVITDMRVMEDDSGFVFVEIREDLWREFNFRLQKAIDADDFNLFLL</sequence>
<dbReference type="EMBL" id="CAADRP010001952">
    <property type="protein sequence ID" value="VFU57650.1"/>
    <property type="molecule type" value="Genomic_DNA"/>
</dbReference>
<comment type="subcellular location">
    <subcellularLocation>
        <location evidence="1">Secreted</location>
        <location evidence="1">Cell wall</location>
    </subcellularLocation>
</comment>
<dbReference type="InterPro" id="IPR011050">
    <property type="entry name" value="Pectin_lyase_fold/virulence"/>
</dbReference>
<evidence type="ECO:0000256" key="1">
    <source>
        <dbReference type="ARBA" id="ARBA00004191"/>
    </source>
</evidence>
<keyword evidence="2" id="KW-0134">Cell wall</keyword>
<keyword evidence="2" id="KW-0964">Secreted</keyword>
<gene>
    <name evidence="3" type="ORF">SVIM_LOCUS416731</name>
</gene>
<dbReference type="InterPro" id="IPR012334">
    <property type="entry name" value="Pectin_lyas_fold"/>
</dbReference>
<dbReference type="Gene3D" id="2.160.20.10">
    <property type="entry name" value="Single-stranded right-handed beta-helix, Pectin lyase-like"/>
    <property type="match status" value="1"/>
</dbReference>
<proteinExistence type="predicted"/>
<organism evidence="3">
    <name type="scientific">Salix viminalis</name>
    <name type="common">Common osier</name>
    <name type="synonym">Basket willow</name>
    <dbReference type="NCBI Taxonomy" id="40686"/>
    <lineage>
        <taxon>Eukaryota</taxon>
        <taxon>Viridiplantae</taxon>
        <taxon>Streptophyta</taxon>
        <taxon>Embryophyta</taxon>
        <taxon>Tracheophyta</taxon>
        <taxon>Spermatophyta</taxon>
        <taxon>Magnoliopsida</taxon>
        <taxon>eudicotyledons</taxon>
        <taxon>Gunneridae</taxon>
        <taxon>Pentapetalae</taxon>
        <taxon>rosids</taxon>
        <taxon>fabids</taxon>
        <taxon>Malpighiales</taxon>
        <taxon>Salicaceae</taxon>
        <taxon>Saliceae</taxon>
        <taxon>Salix</taxon>
    </lineage>
</organism>
<protein>
    <submittedName>
        <fullName evidence="3">Uncharacterized protein</fullName>
    </submittedName>
</protein>
<evidence type="ECO:0000313" key="3">
    <source>
        <dbReference type="EMBL" id="VFU57650.1"/>
    </source>
</evidence>
<reference evidence="3" key="1">
    <citation type="submission" date="2019-03" db="EMBL/GenBank/DDBJ databases">
        <authorList>
            <person name="Mank J."/>
            <person name="Almeida P."/>
        </authorList>
    </citation>
    <scope>NUCLEOTIDE SEQUENCE</scope>
    <source>
        <strain evidence="3">78183</strain>
    </source>
</reference>
<dbReference type="SUPFAM" id="SSF51126">
    <property type="entry name" value="Pectin lyase-like"/>
    <property type="match status" value="1"/>
</dbReference>
<evidence type="ECO:0000256" key="2">
    <source>
        <dbReference type="ARBA" id="ARBA00022512"/>
    </source>
</evidence>